<comment type="subcellular location">
    <subcellularLocation>
        <location evidence="2">Cell membrane</location>
    </subcellularLocation>
    <subcellularLocation>
        <location evidence="1">Membrane</location>
        <topology evidence="1">Multi-pass membrane protein</topology>
    </subcellularLocation>
</comment>
<keyword evidence="10 11" id="KW-0407">Ion channel</keyword>
<dbReference type="RefSeq" id="XP_020903225.1">
    <property type="nucleotide sequence ID" value="XM_021047566.2"/>
</dbReference>
<keyword evidence="15" id="KW-1185">Reference proteome</keyword>
<dbReference type="InterPro" id="IPR006028">
    <property type="entry name" value="GABAA/Glycine_rcpt"/>
</dbReference>
<evidence type="ECO:0000256" key="7">
    <source>
        <dbReference type="ARBA" id="ARBA00022989"/>
    </source>
</evidence>
<dbReference type="Pfam" id="PF02932">
    <property type="entry name" value="Neur_chan_memb"/>
    <property type="match status" value="1"/>
</dbReference>
<keyword evidence="3 11" id="KW-0813">Transport</keyword>
<sequence>MKNYTEATKVILIVLASAILASGLDNHSLFINSLTNITNYDKRIRPYHLNSILNITVYMTIVSFGDVEEMKSEFSLDMFFEQQWYDPRLRHGEHGIITLTGTDRNLIWLPDTYFQNIKNAQHHDVPADNSRVTIDKQGHVHYSSRITLSASCEMDLHEYPLDTQTCMLEIMSYAYDDKDVNYRWKGDRNNAIRIMNDNLAQLALKDVHINYRKLPFGKSNYSELMAIFRFERRLGYSLLQIYAPTFLITCISWLSFWISKDAIPARIALGITTILTIVTLNGSFRSAVPKVSYIKAMDLYLIVSFLFVFGAVMEYIAVLSYIDLMNHRKSLEKKFDTSDTTTVDDEKAEEKPLKEKDTMSPHAVQVSRTSYNLNEPQKSTVQRSAATHMIKKILSVNTTPIDKISKVAFPCAYIVFNVVYWVYYALSKGTTEDSFILSNGTD</sequence>
<dbReference type="GO" id="GO:0005886">
    <property type="term" value="C:plasma membrane"/>
    <property type="evidence" value="ECO:0007669"/>
    <property type="project" value="UniProtKB-SubCell"/>
</dbReference>
<feature type="domain" description="Neurotransmitter-gated ion-channel ligand-binding" evidence="12">
    <location>
        <begin position="37"/>
        <end position="194"/>
    </location>
</feature>
<dbReference type="OrthoDB" id="407674at2759"/>
<evidence type="ECO:0000256" key="10">
    <source>
        <dbReference type="ARBA" id="ARBA00023303"/>
    </source>
</evidence>
<dbReference type="PRINTS" id="PR00252">
    <property type="entry name" value="NRIONCHANNEL"/>
</dbReference>
<dbReference type="PRINTS" id="PR00253">
    <property type="entry name" value="GABAARECEPTR"/>
</dbReference>
<dbReference type="Proteomes" id="UP000887567">
    <property type="component" value="Unplaced"/>
</dbReference>
<dbReference type="InterPro" id="IPR036734">
    <property type="entry name" value="Neur_chan_lig-bd_sf"/>
</dbReference>
<evidence type="ECO:0000256" key="1">
    <source>
        <dbReference type="ARBA" id="ARBA00004141"/>
    </source>
</evidence>
<evidence type="ECO:0000256" key="2">
    <source>
        <dbReference type="ARBA" id="ARBA00004236"/>
    </source>
</evidence>
<keyword evidence="5 11" id="KW-0812">Transmembrane</keyword>
<accession>A0A913XEK9</accession>
<evidence type="ECO:0000256" key="3">
    <source>
        <dbReference type="ARBA" id="ARBA00022448"/>
    </source>
</evidence>
<feature type="domain" description="Neurotransmitter-gated ion-channel transmembrane" evidence="13">
    <location>
        <begin position="241"/>
        <end position="323"/>
    </location>
</feature>
<keyword evidence="8 11" id="KW-0406">Ion transport</keyword>
<dbReference type="Pfam" id="PF02931">
    <property type="entry name" value="Neur_chan_LBD"/>
    <property type="match status" value="1"/>
</dbReference>
<dbReference type="InterPro" id="IPR006201">
    <property type="entry name" value="Neur_channel"/>
</dbReference>
<dbReference type="GeneID" id="110241678"/>
<dbReference type="Gene3D" id="2.70.170.10">
    <property type="entry name" value="Neurotransmitter-gated ion-channel ligand-binding domain"/>
    <property type="match status" value="1"/>
</dbReference>
<evidence type="ECO:0000259" key="13">
    <source>
        <dbReference type="Pfam" id="PF02932"/>
    </source>
</evidence>
<evidence type="ECO:0000256" key="6">
    <source>
        <dbReference type="ARBA" id="ARBA00022729"/>
    </source>
</evidence>
<evidence type="ECO:0000256" key="4">
    <source>
        <dbReference type="ARBA" id="ARBA00022475"/>
    </source>
</evidence>
<dbReference type="InterPro" id="IPR018000">
    <property type="entry name" value="Neurotransmitter_ion_chnl_CS"/>
</dbReference>
<feature type="transmembrane region" description="Helical" evidence="11">
    <location>
        <begin position="407"/>
        <end position="426"/>
    </location>
</feature>
<evidence type="ECO:0000256" key="5">
    <source>
        <dbReference type="ARBA" id="ARBA00022692"/>
    </source>
</evidence>
<feature type="transmembrane region" description="Helical" evidence="11">
    <location>
        <begin position="299"/>
        <end position="322"/>
    </location>
</feature>
<proteinExistence type="inferred from homology"/>
<dbReference type="OMA" id="WISKDAI"/>
<feature type="transmembrane region" description="Helical" evidence="11">
    <location>
        <begin position="267"/>
        <end position="287"/>
    </location>
</feature>
<keyword evidence="9 11" id="KW-0472">Membrane</keyword>
<name>A0A913XEK9_EXADI</name>
<evidence type="ECO:0000256" key="8">
    <source>
        <dbReference type="ARBA" id="ARBA00023065"/>
    </source>
</evidence>
<evidence type="ECO:0000313" key="14">
    <source>
        <dbReference type="EnsemblMetazoa" id="XP_020903225.1"/>
    </source>
</evidence>
<keyword evidence="4" id="KW-1003">Cell membrane</keyword>
<evidence type="ECO:0000313" key="15">
    <source>
        <dbReference type="Proteomes" id="UP000887567"/>
    </source>
</evidence>
<dbReference type="NCBIfam" id="TIGR00860">
    <property type="entry name" value="LIC"/>
    <property type="match status" value="1"/>
</dbReference>
<dbReference type="AlphaFoldDB" id="A0A913XEK9"/>
<dbReference type="GO" id="GO:0004888">
    <property type="term" value="F:transmembrane signaling receptor activity"/>
    <property type="evidence" value="ECO:0007669"/>
    <property type="project" value="InterPro"/>
</dbReference>
<dbReference type="Gene3D" id="1.20.58.390">
    <property type="entry name" value="Neurotransmitter-gated ion-channel transmembrane domain"/>
    <property type="match status" value="1"/>
</dbReference>
<keyword evidence="7 11" id="KW-1133">Transmembrane helix</keyword>
<dbReference type="FunFam" id="2.70.170.10:FF:000045">
    <property type="entry name" value="Predicted protein"/>
    <property type="match status" value="1"/>
</dbReference>
<dbReference type="GO" id="GO:0005230">
    <property type="term" value="F:extracellular ligand-gated monoatomic ion channel activity"/>
    <property type="evidence" value="ECO:0007669"/>
    <property type="project" value="InterPro"/>
</dbReference>
<dbReference type="CDD" id="cd19049">
    <property type="entry name" value="LGIC_TM_anion"/>
    <property type="match status" value="1"/>
</dbReference>
<reference evidence="14" key="1">
    <citation type="submission" date="2022-11" db="UniProtKB">
        <authorList>
            <consortium name="EnsemblMetazoa"/>
        </authorList>
    </citation>
    <scope>IDENTIFICATION</scope>
</reference>
<dbReference type="PROSITE" id="PS00236">
    <property type="entry name" value="NEUROTR_ION_CHANNEL"/>
    <property type="match status" value="1"/>
</dbReference>
<evidence type="ECO:0000256" key="11">
    <source>
        <dbReference type="RuleBase" id="RU000687"/>
    </source>
</evidence>
<comment type="similarity">
    <text evidence="11">Belongs to the ligand-gated ion channel (TC 1.A.9) family.</text>
</comment>
<keyword evidence="6" id="KW-0732">Signal</keyword>
<dbReference type="InterPro" id="IPR036719">
    <property type="entry name" value="Neuro-gated_channel_TM_sf"/>
</dbReference>
<dbReference type="CDD" id="cd18990">
    <property type="entry name" value="LGIC_ECD_GABAAR"/>
    <property type="match status" value="1"/>
</dbReference>
<evidence type="ECO:0000256" key="9">
    <source>
        <dbReference type="ARBA" id="ARBA00023136"/>
    </source>
</evidence>
<dbReference type="SUPFAM" id="SSF63712">
    <property type="entry name" value="Nicotinic receptor ligand binding domain-like"/>
    <property type="match status" value="1"/>
</dbReference>
<dbReference type="InterPro" id="IPR006202">
    <property type="entry name" value="Neur_chan_lig-bd"/>
</dbReference>
<organism evidence="14 15">
    <name type="scientific">Exaiptasia diaphana</name>
    <name type="common">Tropical sea anemone</name>
    <name type="synonym">Aiptasia pulchella</name>
    <dbReference type="NCBI Taxonomy" id="2652724"/>
    <lineage>
        <taxon>Eukaryota</taxon>
        <taxon>Metazoa</taxon>
        <taxon>Cnidaria</taxon>
        <taxon>Anthozoa</taxon>
        <taxon>Hexacorallia</taxon>
        <taxon>Actiniaria</taxon>
        <taxon>Aiptasiidae</taxon>
        <taxon>Exaiptasia</taxon>
    </lineage>
</organism>
<dbReference type="FunFam" id="1.20.58.390:FF:000170">
    <property type="entry name" value="Predicted protein"/>
    <property type="match status" value="1"/>
</dbReference>
<dbReference type="SUPFAM" id="SSF90112">
    <property type="entry name" value="Neurotransmitter-gated ion-channel transmembrane pore"/>
    <property type="match status" value="1"/>
</dbReference>
<dbReference type="PANTHER" id="PTHR18945">
    <property type="entry name" value="NEUROTRANSMITTER GATED ION CHANNEL"/>
    <property type="match status" value="1"/>
</dbReference>
<dbReference type="InterPro" id="IPR038050">
    <property type="entry name" value="Neuro_actylchol_rec"/>
</dbReference>
<evidence type="ECO:0000259" key="12">
    <source>
        <dbReference type="Pfam" id="PF02931"/>
    </source>
</evidence>
<protein>
    <submittedName>
        <fullName evidence="14">Uncharacterized protein</fullName>
    </submittedName>
</protein>
<dbReference type="InterPro" id="IPR006029">
    <property type="entry name" value="Neurotrans-gated_channel_TM"/>
</dbReference>
<dbReference type="EnsemblMetazoa" id="XM_021047566.2">
    <property type="protein sequence ID" value="XP_020903225.1"/>
    <property type="gene ID" value="LOC110241678"/>
</dbReference>
<dbReference type="KEGG" id="epa:110241678"/>
<feature type="transmembrane region" description="Helical" evidence="11">
    <location>
        <begin position="234"/>
        <end position="255"/>
    </location>
</feature>